<dbReference type="Proteomes" id="UP000636010">
    <property type="component" value="Unassembled WGS sequence"/>
</dbReference>
<evidence type="ECO:0000256" key="8">
    <source>
        <dbReference type="HAMAP-Rule" id="MF_00158"/>
    </source>
</evidence>
<dbReference type="SUPFAM" id="SSF52374">
    <property type="entry name" value="Nucleotidylyl transferase"/>
    <property type="match status" value="1"/>
</dbReference>
<dbReference type="PANTHER" id="PTHR21299:SF1">
    <property type="entry name" value="PANTOATE--BETA-ALANINE LIGASE"/>
    <property type="match status" value="1"/>
</dbReference>
<dbReference type="HAMAP" id="MF_00158">
    <property type="entry name" value="PanC"/>
    <property type="match status" value="1"/>
</dbReference>
<feature type="active site" description="Proton donor" evidence="8">
    <location>
        <position position="8"/>
    </location>
</feature>
<feature type="binding site" evidence="8">
    <location>
        <begin position="1"/>
        <end position="8"/>
    </location>
    <ligand>
        <name>ATP</name>
        <dbReference type="ChEBI" id="CHEBI:30616"/>
    </ligand>
</feature>
<comment type="pathway">
    <text evidence="1 8">Cofactor biosynthesis; (R)-pantothenate biosynthesis; (R)-pantothenate from (R)-pantoate and beta-alanine: step 1/1.</text>
</comment>
<dbReference type="InterPro" id="IPR014729">
    <property type="entry name" value="Rossmann-like_a/b/a_fold"/>
</dbReference>
<evidence type="ECO:0000256" key="5">
    <source>
        <dbReference type="ARBA" id="ARBA00022741"/>
    </source>
</evidence>
<feature type="binding site" evidence="8">
    <location>
        <position position="124"/>
    </location>
    <ligand>
        <name>(R)-pantoate</name>
        <dbReference type="ChEBI" id="CHEBI:15980"/>
    </ligand>
</feature>
<dbReference type="InterPro" id="IPR042176">
    <property type="entry name" value="Pantoate_ligase_C"/>
</dbReference>
<feature type="binding site" evidence="8">
    <location>
        <begin position="155"/>
        <end position="158"/>
    </location>
    <ligand>
        <name>ATP</name>
        <dbReference type="ChEBI" id="CHEBI:30616"/>
    </ligand>
</feature>
<comment type="miscellaneous">
    <text evidence="8">The reaction proceeds by a bi uni uni bi ping pong mechanism.</text>
</comment>
<comment type="subunit">
    <text evidence="8">Homodimer.</text>
</comment>
<keyword evidence="3 8" id="KW-0436">Ligase</keyword>
<evidence type="ECO:0000256" key="2">
    <source>
        <dbReference type="ARBA" id="ARBA00009256"/>
    </source>
</evidence>
<evidence type="ECO:0000313" key="10">
    <source>
        <dbReference type="Proteomes" id="UP000636010"/>
    </source>
</evidence>
<comment type="function">
    <text evidence="8">Catalyzes the condensation of pantoate with beta-alanine in an ATP-dependent reaction via a pantoyl-adenylate intermediate.</text>
</comment>
<evidence type="ECO:0000256" key="7">
    <source>
        <dbReference type="ARBA" id="ARBA00048258"/>
    </source>
</evidence>
<dbReference type="Gene3D" id="3.30.1300.10">
    <property type="entry name" value="Pantoate-beta-alanine ligase, C-terminal domain"/>
    <property type="match status" value="1"/>
</dbReference>
<feature type="binding site" evidence="8">
    <location>
        <position position="32"/>
    </location>
    <ligand>
        <name>beta-alanine</name>
        <dbReference type="ChEBI" id="CHEBI:57966"/>
    </ligand>
</feature>
<keyword evidence="10" id="KW-1185">Reference proteome</keyword>
<keyword evidence="4 8" id="KW-0566">Pantothenate biosynthesis</keyword>
<keyword evidence="6 8" id="KW-0067">ATP-binding</keyword>
<keyword evidence="8" id="KW-0963">Cytoplasm</keyword>
<evidence type="ECO:0000256" key="4">
    <source>
        <dbReference type="ARBA" id="ARBA00022655"/>
    </source>
</evidence>
<dbReference type="NCBIfam" id="TIGR00018">
    <property type="entry name" value="panC"/>
    <property type="match status" value="1"/>
</dbReference>
<keyword evidence="5 8" id="KW-0547">Nucleotide-binding</keyword>
<evidence type="ECO:0000256" key="3">
    <source>
        <dbReference type="ARBA" id="ARBA00022598"/>
    </source>
</evidence>
<organism evidence="9 10">
    <name type="scientific">Marivirga lumbricoides</name>
    <dbReference type="NCBI Taxonomy" id="1046115"/>
    <lineage>
        <taxon>Bacteria</taxon>
        <taxon>Pseudomonadati</taxon>
        <taxon>Bacteroidota</taxon>
        <taxon>Cytophagia</taxon>
        <taxon>Cytophagales</taxon>
        <taxon>Marivirgaceae</taxon>
        <taxon>Marivirga</taxon>
    </lineage>
</organism>
<proteinExistence type="inferred from homology"/>
<comment type="similarity">
    <text evidence="2 8">Belongs to the pantothenate synthetase family.</text>
</comment>
<comment type="caution">
    <text evidence="9">The sequence shown here is derived from an EMBL/GenBank/DDBJ whole genome shotgun (WGS) entry which is preliminary data.</text>
</comment>
<dbReference type="Pfam" id="PF02569">
    <property type="entry name" value="Pantoate_ligase"/>
    <property type="match status" value="1"/>
</dbReference>
<comment type="caution">
    <text evidence="8">Lacks conserved residue(s) required for the propagation of feature annotation.</text>
</comment>
<accession>A0ABQ1M8K8</accession>
<evidence type="ECO:0000256" key="1">
    <source>
        <dbReference type="ARBA" id="ARBA00004990"/>
    </source>
</evidence>
<comment type="catalytic activity">
    <reaction evidence="7 8">
        <text>(R)-pantoate + beta-alanine + ATP = (R)-pantothenate + AMP + diphosphate + H(+)</text>
        <dbReference type="Rhea" id="RHEA:10912"/>
        <dbReference type="ChEBI" id="CHEBI:15378"/>
        <dbReference type="ChEBI" id="CHEBI:15980"/>
        <dbReference type="ChEBI" id="CHEBI:29032"/>
        <dbReference type="ChEBI" id="CHEBI:30616"/>
        <dbReference type="ChEBI" id="CHEBI:33019"/>
        <dbReference type="ChEBI" id="CHEBI:57966"/>
        <dbReference type="ChEBI" id="CHEBI:456215"/>
        <dbReference type="EC" id="6.3.2.1"/>
    </reaction>
</comment>
<protein>
    <recommendedName>
        <fullName evidence="8">Pantothenate synthetase</fullName>
        <shortName evidence="8">PS</shortName>
        <ecNumber evidence="8">6.3.2.1</ecNumber>
    </recommendedName>
    <alternativeName>
        <fullName evidence="8">Pantoate--beta-alanine ligase</fullName>
    </alternativeName>
    <alternativeName>
        <fullName evidence="8">Pantoate-activating enzyme</fullName>
    </alternativeName>
</protein>
<dbReference type="EC" id="6.3.2.1" evidence="8"/>
<feature type="binding site" evidence="8">
    <location>
        <position position="32"/>
    </location>
    <ligand>
        <name>(R)-pantoate</name>
        <dbReference type="ChEBI" id="CHEBI:15980"/>
    </ligand>
</feature>
<reference evidence="10" key="1">
    <citation type="journal article" date="2019" name="Int. J. Syst. Evol. Microbiol.">
        <title>The Global Catalogue of Microorganisms (GCM) 10K type strain sequencing project: providing services to taxonomists for standard genome sequencing and annotation.</title>
        <authorList>
            <consortium name="The Broad Institute Genomics Platform"/>
            <consortium name="The Broad Institute Genome Sequencing Center for Infectious Disease"/>
            <person name="Wu L."/>
            <person name="Ma J."/>
        </authorList>
    </citation>
    <scope>NUCLEOTIDE SEQUENCE [LARGE SCALE GENOMIC DNA]</scope>
    <source>
        <strain evidence="10">CGMCC 1.10832</strain>
    </source>
</reference>
<dbReference type="Gene3D" id="3.40.50.620">
    <property type="entry name" value="HUPs"/>
    <property type="match status" value="1"/>
</dbReference>
<comment type="subcellular location">
    <subcellularLocation>
        <location evidence="8">Cytoplasm</location>
    </subcellularLocation>
</comment>
<name>A0ABQ1M8K8_9BACT</name>
<dbReference type="PANTHER" id="PTHR21299">
    <property type="entry name" value="CYTIDYLATE KINASE/PANTOATE-BETA-ALANINE LIGASE"/>
    <property type="match status" value="1"/>
</dbReference>
<evidence type="ECO:0000313" key="9">
    <source>
        <dbReference type="EMBL" id="GGC36673.1"/>
    </source>
</evidence>
<gene>
    <name evidence="8 9" type="primary">panC</name>
    <name evidence="9" type="ORF">GCM10011506_22600</name>
</gene>
<sequence length="252" mass="28851">MGALHQGHLNLIKAAQKKADKVVCSIYVNPTQFNNSDDLINYPRLLEEDIKKLETVNCDILFTPSDEVMYQKTSTLKFNFGELDQVLEGAFRPNHFSGVALVVSKLFHIVQPDYAFFGQKDLQQLTIIKKLVQELLFNVQIESVPIQREPDGLAMSSRNGRLNPLERQEAVIFFECLSNARKILLENHDRQATISNVQQAFQHHSAKLEYFDIVDDSDLKPRHENYLRPDTVLCIAGYIGNVRLIDNMYLIS</sequence>
<dbReference type="InterPro" id="IPR003721">
    <property type="entry name" value="Pantoate_ligase"/>
</dbReference>
<feature type="binding site" evidence="8">
    <location>
        <begin position="118"/>
        <end position="121"/>
    </location>
    <ligand>
        <name>ATP</name>
        <dbReference type="ChEBI" id="CHEBI:30616"/>
    </ligand>
</feature>
<evidence type="ECO:0000256" key="6">
    <source>
        <dbReference type="ARBA" id="ARBA00022840"/>
    </source>
</evidence>
<dbReference type="EMBL" id="BMEC01000007">
    <property type="protein sequence ID" value="GGC36673.1"/>
    <property type="molecule type" value="Genomic_DNA"/>
</dbReference>